<evidence type="ECO:0000256" key="6">
    <source>
        <dbReference type="ARBA" id="ARBA00023212"/>
    </source>
</evidence>
<protein>
    <recommendedName>
        <fullName evidence="9">CAP-Gly domain-containing protein</fullName>
    </recommendedName>
</protein>
<dbReference type="InterPro" id="IPR000938">
    <property type="entry name" value="CAP-Gly_domain"/>
</dbReference>
<keyword evidence="5 7" id="KW-0175">Coiled coil</keyword>
<keyword evidence="6" id="KW-0206">Cytoskeleton</keyword>
<evidence type="ECO:0000256" key="2">
    <source>
        <dbReference type="ARBA" id="ARBA00022490"/>
    </source>
</evidence>
<dbReference type="InParanoid" id="A0A5N4ABJ3"/>
<dbReference type="GO" id="GO:0035371">
    <property type="term" value="C:microtubule plus-end"/>
    <property type="evidence" value="ECO:0007669"/>
    <property type="project" value="TreeGrafter"/>
</dbReference>
<dbReference type="GO" id="GO:0005938">
    <property type="term" value="C:cell cortex"/>
    <property type="evidence" value="ECO:0007669"/>
    <property type="project" value="TreeGrafter"/>
</dbReference>
<feature type="coiled-coil region" evidence="7">
    <location>
        <begin position="1208"/>
        <end position="1245"/>
    </location>
</feature>
<dbReference type="SUPFAM" id="SSF74924">
    <property type="entry name" value="Cap-Gly domain"/>
    <property type="match status" value="2"/>
</dbReference>
<comment type="caution">
    <text evidence="10">The sequence shown here is derived from an EMBL/GenBank/DDBJ whole genome shotgun (WGS) entry which is preliminary data.</text>
</comment>
<gene>
    <name evidence="10" type="ORF">PPYR_11520</name>
</gene>
<dbReference type="PROSITE" id="PS50245">
    <property type="entry name" value="CAP_GLY_2"/>
    <property type="match status" value="2"/>
</dbReference>
<sequence length="4116" mass="463864">MDTLQETPEQAPLPVSDQCSEIIEGSTAGAPNCESVCDSNANSDEYSVSKEPKITSVPPVKSSSIQSLSRIARPCAGHQKPAVPATPTKYSSVLTEDTDSFIIGDKVWVGGCKPGQIAYIGETQFAPGEWAGIVLDQPIGKNDGSVSGIRYFQCEPKRGVFSRLTRLTRSPFPEAEDADHFTTPVSDGAKHRVGSPLSPTGSTKSLRKSPSLSTSNTSLVSATNHVDFKIGDRVIIKSTQGSKVGTLRYMGATEFALGEWCGIELDEPRGKNDGSVEGVRYFECRPQYGLFSLVTKVSKSPLKYKPGNCAIHSGARLPPSGMKRTGSKESMLSMTSSITSTASNTRRVRLGVNSLTPQIVTPKAPSNNFPSRSALQDVLREKQHHIEQLLKERDLENAEFTRAANHAEKVQQKLTTLKAEYEHYRLECEKKLNEFTGALAQLNIDRQSILSQLDDEKRRNEDLQFRFEEAAITKGDVEVVNQTNKHKIIALEKQLAAERLKSDQLETESSKLFEAEEALVKSRDEIESLKSNLDKVVQKRDVLQVEHQTSTETATFLKHQLETTKTALDNLQRQSSKQIDELKLNVATSRTDKFEIEKELSNYKDKLKDRSSSCEIYHQEITSLKEELSLVKLQLTKKTTESHTEESSLRIEVERLKAELLRKDTELQSKDQLLVTKTDELRSLKALLETTQIDLNAKSVDIERYQRSKQDAEIVFNKEIEYLKKTLKEKITEREEIEKTSTIQITQKNAEIAEATKTISSHVSEIQRLRKDLNEAKVSLERNSIDVHERHTRQIAIKESELMELAAELQLKKEELTKCSIVTTKLEDDICAKNGIIDKLQLEFDSLKKQCQMDQISAAEYTKRITELQLTNGDLQRKLSSTEEVINDLKEQKRRLEQELQSVITSAGDYSSELRKLNAAVLEKEQMIATVRDEYLQKLQHSQGIEQQLQLQLLKVNEDSKRTIATLEEQIKTVQQTEQMLRDQCTASNAEAVKIREELMLKVNQLQSVIEEKEFASKVAISDHAESKRYLTEQLERATGELQRTIDSCKLKIDEITAENMNTRNLLTQKSQELIESEAKLKHVTSQFQINEGDLRRGHEELVKQIQFDLGEKSALVSQYQTELELLKRDCQNRNINVVEKDHKISELSAQLEDNLKLITQLQNEKDALQLSQVEVNKNWVTQNQQCTNLLNQVAILTEKVELGQKFAEELQMQKNIHEQLLNQLKLTEQQKRELIARLESEVNNNGDADRCVYMLELAKNLQASSTNEYTQKIAELQKVLETTRLSLTDSQLQVNAQKEEILRLQNDMLKGQLGRAYNFGPNNTLRNIQGNTPTDHPLQNPLFLQVQLTMIKNSYFTLMQKLIESLKINSQLVNYLESAVVQNDQNQMYTLLRDFVNFKHYMHALRHRIERESYKFQKMISYTLLNLHRKQVELYIQNNYIRQLQNNYNSLPTQCKLIRFNTNDNIDFELPTNTQIELDKALDLIKLKDQQIQNLQTYLTSVQDNCKNLFSSKCPQGVFENNQPQAPAQPCVPKIIVKKVRVLPESCKQNFGNYLLPYSNVQNGSLRPIQNFPPYLSPSNIRWSPANNQYFNPSPFPYPNEYVQQSTTPIANLLSKCREICDSDSRNLRTSSQSIPLFAGINRLQSPVWPTQDLLVNFLKRQVQVLAAQLENFRGQQQPYSSVFNSGIPQHILGRYPQLVALLRRQINNLLLSRGCPLISPEKEVEIDSLKRQINLLTTYLGSGGIPYGPIIPATNQLKPLLRNLLIRLNNIKMLGPQPNVIQPIGGQSQQPISETPEIDLLRTQIPNVLRELNNINLQPNSQQCLPYNVVVQRIPISSPVSLGQISPFNVPKILTRVVHVPVLPNSGTGFVPLSQPSRLIIKSIPVYQSPLYAQGVPSYLNTPYAPESTLFTTPGGSRGVPYSSPVIRTVYLPQPPKIVTKYVIQPCPNVPSGVVPNTLLQPEISISSSNPASGISVTQDNVTCVRQPPQVIIQKVPQYITQPCRNAPSQIIVNKVPHFSTQPFSQAVPFFPTQFTGQYPQEQFKYIPIPPRIINRYIAHPNGGISPSWPQIHTTPQRYPAQMCIQQHPQIITRTVAVPVPQPPRVIIREVPKFMPPTGFSYVPSLTTPNQFGCAPRVVVKVVSVPKYINLPPRVITRIVPVAPQLVPQISKIDVPSSPIAQTGGVTNVISTSVPPRAIYKYVPQPVPQIVYQPPKIITKVVTVPAAPRIVIKEVPRFIPQPGIRYVQVPTSTIDDTDSSVHHSDSTHLNVPDIGVVPQYQPPRIITKIVPVPVPQSPQIITVPRYISRGCPKQQIKYVPIPTPFSLIKQQPFVPNLVTPSQFGHITQPNQCVYQPPKIITRTVPVPQPPRIIIKQVPKLIPQPCSFVTEAPSSVLTQMPLASDSIVLGGQSHNTGHINLPNLSVSPRPELSQITPNQVSRVCPREIKYVPITKIVHIPTPTVVPKQEIRYVPVTKIVRVPLPLPPRIVTQELPKVCPRQEIQYVPVTKVVRVPLPQAPQIITREVPKFITQACPKQQIQYVPITKVLPLIQPRDYVPQILTKPEIRYVPVTKVVHVPLPRPPQVITREVPKYISQVCPQPTVKYVPVPQVIPRSPRIVPVEVPRVCPQQPIRYVPVIKSVQVPLPQPPRIISQEVPKFVSRICPKQEVKYIPVTKVVPVSVPQPPRVITREIPKFVPGICPKQEVRYIPVTKTVPVVQPQPPRIVVKQVPILIPQPYPKVEIKYIPVPSQQTRPNVPHVVNIPQYIRSPPKIITKVVQVAVPQPPQIITREIPRFISRICPTQPTRYIPIVKVERVPIPQPPQIVAHAVPKYVPRVCPRGEIKYVPVPQQSVVPQVCAQQQIKYVPITRLVPLPQTPRVITREVPKLVPQACPNQEVKFVPVTKRVPVLVPQPPQVIIQKVPQPYLKTVPVTVPSAPRFVPQYIQRPPQIITKVVPVPQPPQIITRDIPKFITRTGPIRYVPISVPLPQPPQIVEVPRFVNRVCPKQEIKYIPIIRAVPGSPQIITRHLPKFIPQACPRQQIQYVPVTKLIRVPQPPEIVRQFVPQNCPKQPVQYVPVTKVVHVPSPSIPSVVSVPRIVNKYVPQPYPVPRYIYQPPQIVTKVVPQPPQVITRVVPKVIREPCSQQIKFVPIPTVPSVQVPQIITKEVPRYVQQPCPIRNIPIPQPPQVIVKTVPRYIRQPPTMVPIEVPVPQPKLITRVISTPQPPRIINVPQPYPVLQYIRQPPEIITKTVPVAVPQPPRVVVRQLPCPASVETPRVLVKEVPRYVSVPQSQPPQIITKTVPVVVPQPPQILTREVPKYIFQNCPNPGVSRVVPQCPDVSPRVIVQQVPKYIPQTCPPQEVRYIPIPQPVIGTSPPPLVTGTSVQPLPLSDSLKGDYPTAPVKCTPQYIVQPPRVITKIAPPQIVIREVPKYINQPISTPQIVYKSVPQPCAQPQIRYVPVAQPPIIRTVPTSNVQIEPRVVVKVVRVPQPPIVINRCAQPLLPLRPTQQLYPFIRPTQNVNDQDDVSDILTKHSGHSYFPQSPQPPQVVFKYIPLPCPRLPSTPVPLVKVIVKQVPVSQPPKVIVRKEPYFNRELCPMVPLPRTIIKEVPVPCQQNVNVPRYIIQQVPMPQPPKIIIRTLSSPPRNIIKEVPVPVVAGASCPPPQLIRQQVPIPQIRTVVKQVPISQPPRIIIKTVQVPQPPQVILKKVVVPLRGNVECPTPNIIQVPVPQPPRIIIKQVPIVQPPQVIVKEIQPYSSQATINDHNWNRSNLREVPKVVIQPVPHVQIKYVPVPTMSGVTCALPKLFLRKVFVPQAPIKVFTRVVLPDQLQPIEKEIIIPRLPEPITTVGIGATDSKDVQIYNLQNRLNACVNGQGGTPQVEKQRRIIQVLKNKLRSNTCSVYEETRSPALKVPLPMMRLITTTQQTPRSLSQTSQSTGLHTIVLSALHEAFSYTQKALSKCMNALLIRQLDKAPESGTSLRTQPFIEDNHQTEGQIEFLNSIIVDMQRKNEEQRARIRLLESGFSPAAVNDLDLLEQPSKTRAPRVYCDICEIFDDHETEDCPLQATDAGLVRPPRRNKRAAPTNRPYCEICELFGHCTEDCTEQDQTF</sequence>
<dbReference type="Pfam" id="PF01302">
    <property type="entry name" value="CAP_GLY"/>
    <property type="match status" value="2"/>
</dbReference>
<evidence type="ECO:0000313" key="11">
    <source>
        <dbReference type="Proteomes" id="UP000327044"/>
    </source>
</evidence>
<name>A0A5N4ABJ3_PHOPY</name>
<proteinExistence type="predicted"/>
<evidence type="ECO:0000256" key="4">
    <source>
        <dbReference type="ARBA" id="ARBA00022737"/>
    </source>
</evidence>
<feature type="coiled-coil region" evidence="7">
    <location>
        <begin position="720"/>
        <end position="815"/>
    </location>
</feature>
<comment type="subcellular location">
    <subcellularLocation>
        <location evidence="1">Cytoplasm</location>
        <location evidence="1">Cytoskeleton</location>
    </subcellularLocation>
</comment>
<evidence type="ECO:0000256" key="3">
    <source>
        <dbReference type="ARBA" id="ARBA00022701"/>
    </source>
</evidence>
<evidence type="ECO:0000256" key="8">
    <source>
        <dbReference type="SAM" id="MobiDB-lite"/>
    </source>
</evidence>
<dbReference type="GO" id="GO:0005634">
    <property type="term" value="C:nucleus"/>
    <property type="evidence" value="ECO:0007669"/>
    <property type="project" value="TreeGrafter"/>
</dbReference>
<feature type="coiled-coil region" evidence="7">
    <location>
        <begin position="858"/>
        <end position="984"/>
    </location>
</feature>
<dbReference type="PANTHER" id="PTHR18916">
    <property type="entry name" value="DYNACTIN 1-RELATED MICROTUBULE-BINDING"/>
    <property type="match status" value="1"/>
</dbReference>
<dbReference type="EMBL" id="VVIM01000008">
    <property type="protein sequence ID" value="KAB0794681.1"/>
    <property type="molecule type" value="Genomic_DNA"/>
</dbReference>
<keyword evidence="3" id="KW-0493">Microtubule</keyword>
<dbReference type="GO" id="GO:0031122">
    <property type="term" value="P:cytoplasmic microtubule organization"/>
    <property type="evidence" value="ECO:0007669"/>
    <property type="project" value="TreeGrafter"/>
</dbReference>
<dbReference type="Gene3D" id="2.30.30.190">
    <property type="entry name" value="CAP Gly-rich-like domain"/>
    <property type="match status" value="2"/>
</dbReference>
<keyword evidence="2" id="KW-0963">Cytoplasm</keyword>
<accession>A0A5N4ABJ3</accession>
<reference evidence="10 11" key="1">
    <citation type="journal article" date="2018" name="Elife">
        <title>Firefly genomes illuminate parallel origins of bioluminescence in beetles.</title>
        <authorList>
            <person name="Fallon T.R."/>
            <person name="Lower S.E."/>
            <person name="Chang C.H."/>
            <person name="Bessho-Uehara M."/>
            <person name="Martin G.J."/>
            <person name="Bewick A.J."/>
            <person name="Behringer M."/>
            <person name="Debat H.J."/>
            <person name="Wong I."/>
            <person name="Day J.C."/>
            <person name="Suvorov A."/>
            <person name="Silva C.J."/>
            <person name="Stanger-Hall K.F."/>
            <person name="Hall D.W."/>
            <person name="Schmitz R.J."/>
            <person name="Nelson D.R."/>
            <person name="Lewis S.M."/>
            <person name="Shigenobu S."/>
            <person name="Bybee S.M."/>
            <person name="Larracuente A.M."/>
            <person name="Oba Y."/>
            <person name="Weng J.K."/>
        </authorList>
    </citation>
    <scope>NUCLEOTIDE SEQUENCE [LARGE SCALE GENOMIC DNA]</scope>
    <source>
        <strain evidence="10">1611_PpyrPB1</strain>
        <tissue evidence="10">Whole body</tissue>
    </source>
</reference>
<dbReference type="PANTHER" id="PTHR18916:SF82">
    <property type="entry name" value="CAP-GLY DOMAIN-CONTAINING PROTEIN"/>
    <property type="match status" value="1"/>
</dbReference>
<evidence type="ECO:0000256" key="1">
    <source>
        <dbReference type="ARBA" id="ARBA00004245"/>
    </source>
</evidence>
<dbReference type="PROSITE" id="PS00845">
    <property type="entry name" value="CAP_GLY_1"/>
    <property type="match status" value="2"/>
</dbReference>
<dbReference type="GO" id="GO:0051010">
    <property type="term" value="F:microtubule plus-end binding"/>
    <property type="evidence" value="ECO:0007669"/>
    <property type="project" value="TreeGrafter"/>
</dbReference>
<feature type="coiled-coil region" evidence="7">
    <location>
        <begin position="1145"/>
        <end position="1179"/>
    </location>
</feature>
<feature type="compositionally biased region" description="Polar residues" evidence="8">
    <location>
        <begin position="197"/>
        <end position="217"/>
    </location>
</feature>
<dbReference type="SMART" id="SM01052">
    <property type="entry name" value="CAP_GLY"/>
    <property type="match status" value="2"/>
</dbReference>
<feature type="domain" description="CAP-Gly" evidence="9">
    <location>
        <begin position="251"/>
        <end position="293"/>
    </location>
</feature>
<evidence type="ECO:0000313" key="10">
    <source>
        <dbReference type="EMBL" id="KAB0794681.1"/>
    </source>
</evidence>
<dbReference type="Pfam" id="PF16641">
    <property type="entry name" value="CLIP1_ZNF"/>
    <property type="match status" value="2"/>
</dbReference>
<keyword evidence="4" id="KW-0677">Repeat</keyword>
<evidence type="ECO:0000256" key="5">
    <source>
        <dbReference type="ARBA" id="ARBA00023054"/>
    </source>
</evidence>
<feature type="coiled-coil region" evidence="7">
    <location>
        <begin position="488"/>
        <end position="581"/>
    </location>
</feature>
<evidence type="ECO:0000259" key="9">
    <source>
        <dbReference type="PROSITE" id="PS50245"/>
    </source>
</evidence>
<organism evidence="10 11">
    <name type="scientific">Photinus pyralis</name>
    <name type="common">Common eastern firefly</name>
    <name type="synonym">Lampyris pyralis</name>
    <dbReference type="NCBI Taxonomy" id="7054"/>
    <lineage>
        <taxon>Eukaryota</taxon>
        <taxon>Metazoa</taxon>
        <taxon>Ecdysozoa</taxon>
        <taxon>Arthropoda</taxon>
        <taxon>Hexapoda</taxon>
        <taxon>Insecta</taxon>
        <taxon>Pterygota</taxon>
        <taxon>Neoptera</taxon>
        <taxon>Endopterygota</taxon>
        <taxon>Coleoptera</taxon>
        <taxon>Polyphaga</taxon>
        <taxon>Elateriformia</taxon>
        <taxon>Elateroidea</taxon>
        <taxon>Lampyridae</taxon>
        <taxon>Lampyrinae</taxon>
        <taxon>Photinus</taxon>
    </lineage>
</organism>
<feature type="region of interest" description="Disordered" evidence="8">
    <location>
        <begin position="173"/>
        <end position="217"/>
    </location>
</feature>
<feature type="coiled-coil region" evidence="7">
    <location>
        <begin position="372"/>
        <end position="459"/>
    </location>
</feature>
<evidence type="ECO:0000256" key="7">
    <source>
        <dbReference type="SAM" id="Coils"/>
    </source>
</evidence>
<dbReference type="InterPro" id="IPR032108">
    <property type="entry name" value="CLIP1_ZNF"/>
</dbReference>
<dbReference type="Proteomes" id="UP000327044">
    <property type="component" value="Unassembled WGS sequence"/>
</dbReference>
<dbReference type="InterPro" id="IPR036859">
    <property type="entry name" value="CAP-Gly_dom_sf"/>
</dbReference>
<keyword evidence="11" id="KW-1185">Reference proteome</keyword>
<feature type="domain" description="CAP-Gly" evidence="9">
    <location>
        <begin position="121"/>
        <end position="163"/>
    </location>
</feature>